<protein>
    <submittedName>
        <fullName evidence="5">Protein kinase UbiB</fullName>
    </submittedName>
</protein>
<accession>A0A510DYW0</accession>
<keyword evidence="5" id="KW-0418">Kinase</keyword>
<dbReference type="KEGG" id="step:IC006_2769"/>
<evidence type="ECO:0000259" key="3">
    <source>
        <dbReference type="PROSITE" id="PS50011"/>
    </source>
</evidence>
<name>A0A510E705_9CREN</name>
<keyword evidence="6" id="KW-1185">Reference proteome</keyword>
<dbReference type="CDD" id="cd05121">
    <property type="entry name" value="ABC1_ADCK3-like"/>
    <property type="match status" value="1"/>
</dbReference>
<keyword evidence="5" id="KW-0808">Transferase</keyword>
<dbReference type="InterPro" id="IPR000719">
    <property type="entry name" value="Prot_kinase_dom"/>
</dbReference>
<dbReference type="Proteomes" id="UP000325030">
    <property type="component" value="Chromosome"/>
</dbReference>
<dbReference type="GO" id="GO:0004672">
    <property type="term" value="F:protein kinase activity"/>
    <property type="evidence" value="ECO:0007669"/>
    <property type="project" value="InterPro"/>
</dbReference>
<evidence type="ECO:0000313" key="7">
    <source>
        <dbReference type="Proteomes" id="UP000325030"/>
    </source>
</evidence>
<dbReference type="EMBL" id="AP018929">
    <property type="protein sequence ID" value="BBG25433.1"/>
    <property type="molecule type" value="Genomic_DNA"/>
</dbReference>
<evidence type="ECO:0000313" key="5">
    <source>
        <dbReference type="EMBL" id="BBG28227.1"/>
    </source>
</evidence>
<dbReference type="STRING" id="1294262.GCA_001316085_00719"/>
<dbReference type="Gene3D" id="1.10.510.10">
    <property type="entry name" value="Transferase(Phosphotransferase) domain 1"/>
    <property type="match status" value="1"/>
</dbReference>
<dbReference type="RefSeq" id="WP_232048936.1">
    <property type="nucleotide sequence ID" value="NZ_AP018929.1"/>
</dbReference>
<dbReference type="GO" id="GO:0005524">
    <property type="term" value="F:ATP binding"/>
    <property type="evidence" value="ECO:0007669"/>
    <property type="project" value="InterPro"/>
</dbReference>
<accession>A0A510E705</accession>
<dbReference type="InterPro" id="IPR011009">
    <property type="entry name" value="Kinase-like_dom_sf"/>
</dbReference>
<keyword evidence="2" id="KW-0812">Transmembrane</keyword>
<feature type="domain" description="Protein kinase" evidence="3">
    <location>
        <begin position="105"/>
        <end position="468"/>
    </location>
</feature>
<keyword evidence="2" id="KW-0472">Membrane</keyword>
<evidence type="ECO:0000313" key="6">
    <source>
        <dbReference type="Proteomes" id="UP000322983"/>
    </source>
</evidence>
<keyword evidence="2" id="KW-1133">Transmembrane helix</keyword>
<dbReference type="GeneID" id="41719052"/>
<dbReference type="Pfam" id="PF03109">
    <property type="entry name" value="ABC1"/>
    <property type="match status" value="1"/>
</dbReference>
<feature type="transmembrane region" description="Helical" evidence="2">
    <location>
        <begin position="458"/>
        <end position="487"/>
    </location>
</feature>
<evidence type="ECO:0000256" key="2">
    <source>
        <dbReference type="SAM" id="Phobius"/>
    </source>
</evidence>
<dbReference type="PANTHER" id="PTHR10566:SF113">
    <property type="entry name" value="PROTEIN ACTIVITY OF BC1 COMPLEX KINASE 7, CHLOROPLASTIC"/>
    <property type="match status" value="1"/>
</dbReference>
<gene>
    <name evidence="4" type="ORF">IC006_2769</name>
    <name evidence="5" type="ORF">IC007_2783</name>
</gene>
<dbReference type="InterPro" id="IPR050154">
    <property type="entry name" value="UbiB_kinase"/>
</dbReference>
<evidence type="ECO:0000256" key="1">
    <source>
        <dbReference type="ARBA" id="ARBA00009670"/>
    </source>
</evidence>
<reference evidence="5 6" key="2">
    <citation type="journal article" date="2020" name="Int. J. Syst. Evol. Microbiol.">
        <title>Sulfuracidifex tepidarius gen. nov., sp. nov. and transfer of Sulfolobus metallicus Huber and Stetter 1992 to the genus Sulfuracidifex as Sulfuracidifex metallicus comb. nov.</title>
        <authorList>
            <person name="Itoh T."/>
            <person name="Miura T."/>
            <person name="Sakai H.D."/>
            <person name="Kato S."/>
            <person name="Ohkuma M."/>
            <person name="Takashina T."/>
        </authorList>
    </citation>
    <scope>NUCLEOTIDE SEQUENCE</scope>
    <source>
        <strain evidence="4 6">IC-006</strain>
        <strain evidence="5">IC-007</strain>
    </source>
</reference>
<proteinExistence type="inferred from homology"/>
<comment type="similarity">
    <text evidence="1">Belongs to the protein kinase superfamily. ADCK protein kinase family.</text>
</comment>
<dbReference type="AlphaFoldDB" id="A0A510E705"/>
<evidence type="ECO:0000313" key="4">
    <source>
        <dbReference type="EMBL" id="BBG25433.1"/>
    </source>
</evidence>
<dbReference type="Proteomes" id="UP000322983">
    <property type="component" value="Chromosome"/>
</dbReference>
<dbReference type="EMBL" id="AP018930">
    <property type="protein sequence ID" value="BBG28227.1"/>
    <property type="molecule type" value="Genomic_DNA"/>
</dbReference>
<reference evidence="7" key="1">
    <citation type="submission" date="2018-09" db="EMBL/GenBank/DDBJ databases">
        <title>Complete Genome Sequencing of Sulfolobus sp. JCM 16834.</title>
        <authorList>
            <person name="Kato S."/>
            <person name="Itoh T."/>
            <person name="Ohkuma M."/>
        </authorList>
    </citation>
    <scope>NUCLEOTIDE SEQUENCE [LARGE SCALE GENOMIC DNA]</scope>
    <source>
        <strain evidence="7">IC-007</strain>
    </source>
</reference>
<dbReference type="PANTHER" id="PTHR10566">
    <property type="entry name" value="CHAPERONE-ACTIVITY OF BC1 COMPLEX CABC1 -RELATED"/>
    <property type="match status" value="1"/>
</dbReference>
<sequence length="489" mass="56195">MKREIQIIFKLAPRILAYREFRRKIMKDEKIDEEEIEKEAKKLTDAIIDLGPTFIKFGQVLSVRPDIMPEAYIKELSRLQDEVPPAPYEEVEETLKKDLGEEFKILDVNPISSASLGQVYLGTASDGRKVAIKVVRPNVDKLVANDVKIMRRLLPLLGLVLDKAFVDLMKTFVDEFSSRIFDEMDYNKEANNLRKISEFLKGYDGIKVPSLIKSTKHVLVMEYVKSTKITSDDVSVSDRRYLSYKVFKLFMTMLLDNDYFHADPHPGNVGIDEQGRLVLYDFGMVGKIDSRTRSLLVRAYFALTSFDANALVGVLDELGAIDPYADRDVLTQGIDLFMQNLQGIEVDQMEVEDFLDISNQVFYKFPLRLPYKLVLPLRMISVLEGTCRKIYPDFNFLEFSEKLLDEEGYKTKVVVEQGKEVFDNIKKKVVDFLIGRKKKPVVPLRVDDRKNRRVVPQVIIVFAIAVYFFTHNAVLSILIALLGLSFIRL</sequence>
<dbReference type="PROSITE" id="PS50011">
    <property type="entry name" value="PROTEIN_KINASE_DOM"/>
    <property type="match status" value="1"/>
</dbReference>
<organism evidence="5 7">
    <name type="scientific">Sulfuracidifex tepidarius</name>
    <dbReference type="NCBI Taxonomy" id="1294262"/>
    <lineage>
        <taxon>Archaea</taxon>
        <taxon>Thermoproteota</taxon>
        <taxon>Thermoprotei</taxon>
        <taxon>Sulfolobales</taxon>
        <taxon>Sulfolobaceae</taxon>
        <taxon>Sulfuracidifex</taxon>
    </lineage>
</organism>
<dbReference type="InterPro" id="IPR004147">
    <property type="entry name" value="ABC1_dom"/>
</dbReference>
<dbReference type="SUPFAM" id="SSF56112">
    <property type="entry name" value="Protein kinase-like (PK-like)"/>
    <property type="match status" value="1"/>
</dbReference>